<feature type="transmembrane region" description="Helical" evidence="1">
    <location>
        <begin position="47"/>
        <end position="71"/>
    </location>
</feature>
<feature type="transmembrane region" description="Helical" evidence="1">
    <location>
        <begin position="127"/>
        <end position="153"/>
    </location>
</feature>
<dbReference type="Proteomes" id="UP000035721">
    <property type="component" value="Unassembled WGS sequence"/>
</dbReference>
<evidence type="ECO:0000256" key="1">
    <source>
        <dbReference type="SAM" id="Phobius"/>
    </source>
</evidence>
<protein>
    <recommendedName>
        <fullName evidence="4">Integral membrane protein</fullName>
    </recommendedName>
</protein>
<name>A0A077LTA2_9MICO</name>
<keyword evidence="1" id="KW-0472">Membrane</keyword>
<dbReference type="RefSeq" id="WP_048549917.1">
    <property type="nucleotide sequence ID" value="NZ_HF570958.1"/>
</dbReference>
<comment type="caution">
    <text evidence="2">The sequence shown here is derived from an EMBL/GenBank/DDBJ whole genome shotgun (WGS) entry which is preliminary data.</text>
</comment>
<dbReference type="EMBL" id="CAJB01000024">
    <property type="protein sequence ID" value="CCH76331.1"/>
    <property type="molecule type" value="Genomic_DNA"/>
</dbReference>
<keyword evidence="3" id="KW-1185">Reference proteome</keyword>
<accession>A0A077LTA2</accession>
<organism evidence="2 3">
    <name type="scientific">Nostocoides japonicum T1-X7</name>
    <dbReference type="NCBI Taxonomy" id="1194083"/>
    <lineage>
        <taxon>Bacteria</taxon>
        <taxon>Bacillati</taxon>
        <taxon>Actinomycetota</taxon>
        <taxon>Actinomycetes</taxon>
        <taxon>Micrococcales</taxon>
        <taxon>Intrasporangiaceae</taxon>
        <taxon>Nostocoides</taxon>
    </lineage>
</organism>
<feature type="transmembrane region" description="Helical" evidence="1">
    <location>
        <begin position="160"/>
        <end position="178"/>
    </location>
</feature>
<gene>
    <name evidence="2" type="ORF">BN12_120013</name>
</gene>
<keyword evidence="1" id="KW-1133">Transmembrane helix</keyword>
<evidence type="ECO:0000313" key="2">
    <source>
        <dbReference type="EMBL" id="CCH76331.1"/>
    </source>
</evidence>
<evidence type="ECO:0008006" key="4">
    <source>
        <dbReference type="Google" id="ProtNLM"/>
    </source>
</evidence>
<keyword evidence="1" id="KW-0812">Transmembrane</keyword>
<sequence>MRLERLAPLTGPLGLAAIIAALASDTLPGGDVTDADLATYTQTHGYGTWLLMGVGFGVGGVLLLVFAAVLATRLERAGAGPVATRIAQVAGTAWGTLALAAGACWSAAPMAHLFLSPRPPTAAVYNLFGGLSYGILVLFCALAAATLAAAVTAVALRTSLLPRWLAVVGVPATLLMLANPLLPMAVITLWFTAVAICLALREPAKDPVTGAAIMAGAVA</sequence>
<reference evidence="2 3" key="1">
    <citation type="journal article" date="2013" name="ISME J.">
        <title>A metabolic model for members of the genus Tetrasphaera involved in enhanced biological phosphorus removal.</title>
        <authorList>
            <person name="Kristiansen R."/>
            <person name="Nguyen H.T.T."/>
            <person name="Saunders A.M."/>
            <person name="Nielsen J.L."/>
            <person name="Wimmer R."/>
            <person name="Le V.Q."/>
            <person name="McIlroy S.J."/>
            <person name="Petrovski S."/>
            <person name="Seviour R.J."/>
            <person name="Calteau A."/>
            <person name="Nielsen K.L."/>
            <person name="Nielsen P.H."/>
        </authorList>
    </citation>
    <scope>NUCLEOTIDE SEQUENCE [LARGE SCALE GENOMIC DNA]</scope>
    <source>
        <strain evidence="2 3">T1-X7</strain>
    </source>
</reference>
<feature type="transmembrane region" description="Helical" evidence="1">
    <location>
        <begin position="92"/>
        <end position="115"/>
    </location>
</feature>
<proteinExistence type="predicted"/>
<dbReference type="AlphaFoldDB" id="A0A077LTA2"/>
<dbReference type="STRING" id="1194083.BN12_120013"/>
<evidence type="ECO:0000313" key="3">
    <source>
        <dbReference type="Proteomes" id="UP000035721"/>
    </source>
</evidence>